<evidence type="ECO:0000313" key="2">
    <source>
        <dbReference type="EMBL" id="RRT72131.1"/>
    </source>
</evidence>
<feature type="region of interest" description="Disordered" evidence="1">
    <location>
        <begin position="44"/>
        <end position="160"/>
    </location>
</feature>
<sequence>MQIHNICTLSPWKESKWGKILGRECHTPGSVRLLWYAATALSASSRDGQIRKQQPGRITKQNRFPEKTSNYTEKNAKSEANNISNSQGSESEEWGEKEKKGDLRAGKHLGMPWNSAPHDGVASRGPPRGVMTAAFGPIPVRDPYTDVSSSGGSDERAPRT</sequence>
<gene>
    <name evidence="2" type="ORF">B296_00034817</name>
</gene>
<name>A0A427A7I7_ENSVE</name>
<reference evidence="2 3" key="1">
    <citation type="journal article" date="2014" name="Agronomy (Basel)">
        <title>A Draft Genome Sequence for Ensete ventricosum, the Drought-Tolerant Tree Against Hunger.</title>
        <authorList>
            <person name="Harrison J."/>
            <person name="Moore K.A."/>
            <person name="Paszkiewicz K."/>
            <person name="Jones T."/>
            <person name="Grant M."/>
            <person name="Ambacheew D."/>
            <person name="Muzemil S."/>
            <person name="Studholme D.J."/>
        </authorList>
    </citation>
    <scope>NUCLEOTIDE SEQUENCE [LARGE SCALE GENOMIC DNA]</scope>
</reference>
<dbReference type="Proteomes" id="UP000287651">
    <property type="component" value="Unassembled WGS sequence"/>
</dbReference>
<organism evidence="2 3">
    <name type="scientific">Ensete ventricosum</name>
    <name type="common">Abyssinian banana</name>
    <name type="synonym">Musa ensete</name>
    <dbReference type="NCBI Taxonomy" id="4639"/>
    <lineage>
        <taxon>Eukaryota</taxon>
        <taxon>Viridiplantae</taxon>
        <taxon>Streptophyta</taxon>
        <taxon>Embryophyta</taxon>
        <taxon>Tracheophyta</taxon>
        <taxon>Spermatophyta</taxon>
        <taxon>Magnoliopsida</taxon>
        <taxon>Liliopsida</taxon>
        <taxon>Zingiberales</taxon>
        <taxon>Musaceae</taxon>
        <taxon>Ensete</taxon>
    </lineage>
</organism>
<evidence type="ECO:0000256" key="1">
    <source>
        <dbReference type="SAM" id="MobiDB-lite"/>
    </source>
</evidence>
<accession>A0A427A7I7</accession>
<dbReference type="EMBL" id="AMZH03003502">
    <property type="protein sequence ID" value="RRT72131.1"/>
    <property type="molecule type" value="Genomic_DNA"/>
</dbReference>
<evidence type="ECO:0000313" key="3">
    <source>
        <dbReference type="Proteomes" id="UP000287651"/>
    </source>
</evidence>
<feature type="compositionally biased region" description="Basic and acidic residues" evidence="1">
    <location>
        <begin position="94"/>
        <end position="105"/>
    </location>
</feature>
<comment type="caution">
    <text evidence="2">The sequence shown here is derived from an EMBL/GenBank/DDBJ whole genome shotgun (WGS) entry which is preliminary data.</text>
</comment>
<protein>
    <submittedName>
        <fullName evidence="2">Uncharacterized protein</fullName>
    </submittedName>
</protein>
<feature type="compositionally biased region" description="Polar residues" evidence="1">
    <location>
        <begin position="59"/>
        <end position="85"/>
    </location>
</feature>
<dbReference type="AlphaFoldDB" id="A0A427A7I7"/>
<proteinExistence type="predicted"/>